<dbReference type="InterPro" id="IPR000182">
    <property type="entry name" value="GNAT_dom"/>
</dbReference>
<dbReference type="PANTHER" id="PTHR15298">
    <property type="entry name" value="L-COA N-ACYLTRANSFERASE-RELATED"/>
    <property type="match status" value="1"/>
</dbReference>
<evidence type="ECO:0000259" key="2">
    <source>
        <dbReference type="PROSITE" id="PS51186"/>
    </source>
</evidence>
<keyword evidence="1" id="KW-0808">Transferase</keyword>
<name>A0A8W8HQI4_MAGGI</name>
<comment type="similarity">
    <text evidence="1">Belongs to the glycine N-acyltransferase family.</text>
</comment>
<evidence type="ECO:0000313" key="3">
    <source>
        <dbReference type="EnsemblMetazoa" id="G10548.1:cds"/>
    </source>
</evidence>
<dbReference type="RefSeq" id="XP_011413484.2">
    <property type="nucleotide sequence ID" value="XM_011415182.4"/>
</dbReference>
<accession>A0A8W8HQI4</accession>
<dbReference type="EC" id="2.3.1.-" evidence="1"/>
<keyword evidence="4" id="KW-1185">Reference proteome</keyword>
<dbReference type="SUPFAM" id="SSF55729">
    <property type="entry name" value="Acyl-CoA N-acyltransferases (Nat)"/>
    <property type="match status" value="1"/>
</dbReference>
<dbReference type="PANTHER" id="PTHR15298:SF1">
    <property type="entry name" value="GLYCINE N-ACYLTRANSFERASE-LIKE PROTEIN"/>
    <property type="match status" value="1"/>
</dbReference>
<keyword evidence="1" id="KW-0012">Acyltransferase</keyword>
<reference evidence="3" key="1">
    <citation type="submission" date="2022-08" db="UniProtKB">
        <authorList>
            <consortium name="EnsemblMetazoa"/>
        </authorList>
    </citation>
    <scope>IDENTIFICATION</scope>
    <source>
        <strain evidence="3">05x7-T-G4-1.051#20</strain>
    </source>
</reference>
<dbReference type="Gene3D" id="3.40.630.30">
    <property type="match status" value="1"/>
</dbReference>
<evidence type="ECO:0000313" key="4">
    <source>
        <dbReference type="Proteomes" id="UP000005408"/>
    </source>
</evidence>
<dbReference type="InterPro" id="IPR010313">
    <property type="entry name" value="Glycine_N-acyltransferase"/>
</dbReference>
<dbReference type="InterPro" id="IPR016181">
    <property type="entry name" value="Acyl_CoA_acyltransferase"/>
</dbReference>
<dbReference type="PROSITE" id="PS51186">
    <property type="entry name" value="GNAT"/>
    <property type="match status" value="1"/>
</dbReference>
<dbReference type="EnsemblMetazoa" id="G10548.1">
    <property type="protein sequence ID" value="G10548.1:cds"/>
    <property type="gene ID" value="G10548"/>
</dbReference>
<dbReference type="OMA" id="ECDVINW"/>
<dbReference type="InterPro" id="IPR013653">
    <property type="entry name" value="GCN5-like_dom"/>
</dbReference>
<sequence length="284" mass="32746">MAVREVLTEEYDELDQKLEKELPLSICGLVHFRLMRRKHLLTEKMVLVDSWPDFSVLVIVDRQRREIFPIAVCFCRGPEFASTLDTILHSAWGELSSPMFAVGSSCDVNDALVNQYKSETYCPFRQNHDKAVVYTLPADNSVHILMPDGFRETELSERHLDVLCKTWPYSKSNEFSSTERWLKYHIYNFPTVCIETADGCPVAWELQQEYGSVGMLHVEPEYRRKKLGSIVSRTLAKKLNKGGHLVLALVTENNDPSVKFHEKNGYVRLPFKISFLGCFFETKQ</sequence>
<evidence type="ECO:0000256" key="1">
    <source>
        <dbReference type="RuleBase" id="RU368002"/>
    </source>
</evidence>
<dbReference type="OrthoDB" id="6141385at2759"/>
<organism evidence="3 4">
    <name type="scientific">Magallana gigas</name>
    <name type="common">Pacific oyster</name>
    <name type="synonym">Crassostrea gigas</name>
    <dbReference type="NCBI Taxonomy" id="29159"/>
    <lineage>
        <taxon>Eukaryota</taxon>
        <taxon>Metazoa</taxon>
        <taxon>Spiralia</taxon>
        <taxon>Lophotrochozoa</taxon>
        <taxon>Mollusca</taxon>
        <taxon>Bivalvia</taxon>
        <taxon>Autobranchia</taxon>
        <taxon>Pteriomorphia</taxon>
        <taxon>Ostreida</taxon>
        <taxon>Ostreoidea</taxon>
        <taxon>Ostreidae</taxon>
        <taxon>Magallana</taxon>
    </lineage>
</organism>
<dbReference type="AlphaFoldDB" id="A0A8W8HQI4"/>
<dbReference type="Pfam" id="PF08445">
    <property type="entry name" value="FR47"/>
    <property type="match status" value="1"/>
</dbReference>
<dbReference type="GO" id="GO:0047961">
    <property type="term" value="F:glycine N-acyltransferase activity"/>
    <property type="evidence" value="ECO:0007669"/>
    <property type="project" value="InterPro"/>
</dbReference>
<feature type="domain" description="N-acetyltransferase" evidence="2">
    <location>
        <begin position="144"/>
        <end position="281"/>
    </location>
</feature>
<dbReference type="KEGG" id="crg:105318208"/>
<dbReference type="GeneID" id="105318208"/>
<dbReference type="GO" id="GO:0005739">
    <property type="term" value="C:mitochondrion"/>
    <property type="evidence" value="ECO:0007669"/>
    <property type="project" value="InterPro"/>
</dbReference>
<protein>
    <recommendedName>
        <fullName evidence="1">Glycine N-acyltransferase-like protein</fullName>
        <ecNumber evidence="1">2.3.1.-</ecNumber>
    </recommendedName>
</protein>
<dbReference type="Proteomes" id="UP000005408">
    <property type="component" value="Unassembled WGS sequence"/>
</dbReference>
<proteinExistence type="inferred from homology"/>